<protein>
    <submittedName>
        <fullName evidence="2">Homoprotocatechuate degradation operon regulator HpaR</fullName>
    </submittedName>
</protein>
<dbReference type="SUPFAM" id="SSF46785">
    <property type="entry name" value="Winged helix' DNA-binding domain"/>
    <property type="match status" value="1"/>
</dbReference>
<dbReference type="NCBIfam" id="TIGR02337">
    <property type="entry name" value="HpaR"/>
    <property type="match status" value="1"/>
</dbReference>
<dbReference type="PANTHER" id="PTHR33164:SF13">
    <property type="entry name" value="4-HYDROXYPHENYLACETATE CATABOLISM PROTEIN"/>
    <property type="match status" value="1"/>
</dbReference>
<reference evidence="2 3" key="1">
    <citation type="submission" date="2021-04" db="EMBL/GenBank/DDBJ databases">
        <title>The genome sequence of Ideonella sp. 3Y2.</title>
        <authorList>
            <person name="Liu Y."/>
        </authorList>
    </citation>
    <scope>NUCLEOTIDE SEQUENCE [LARGE SCALE GENOMIC DNA]</scope>
    <source>
        <strain evidence="2 3">3Y2</strain>
    </source>
</reference>
<sequence>MSTKGLPRSKRDQAARAAGFRHRNLPLLLLHAREGVIGQFRPILNAHGVTEQQWRIIRALLERGPMEPREIGAVCRFSSPATTGMLARMDDLGLLTRERQAQDARRVTVTLTPKARALAAELAPQIEAIYQRIEDHIGPEFTERFYATLDEVIALLGELPAVDGE</sequence>
<dbReference type="SMART" id="SM00347">
    <property type="entry name" value="HTH_MARR"/>
    <property type="match status" value="1"/>
</dbReference>
<organism evidence="2 3">
    <name type="scientific">Ideonella alba</name>
    <dbReference type="NCBI Taxonomy" id="2824118"/>
    <lineage>
        <taxon>Bacteria</taxon>
        <taxon>Pseudomonadati</taxon>
        <taxon>Pseudomonadota</taxon>
        <taxon>Betaproteobacteria</taxon>
        <taxon>Burkholderiales</taxon>
        <taxon>Sphaerotilaceae</taxon>
        <taxon>Ideonella</taxon>
    </lineage>
</organism>
<name>A0A940Y5D2_9BURK</name>
<dbReference type="InterPro" id="IPR036390">
    <property type="entry name" value="WH_DNA-bd_sf"/>
</dbReference>
<evidence type="ECO:0000313" key="2">
    <source>
        <dbReference type="EMBL" id="MBQ0930504.1"/>
    </source>
</evidence>
<dbReference type="RefSeq" id="WP_210853295.1">
    <property type="nucleotide sequence ID" value="NZ_JAGQDD010000004.1"/>
</dbReference>
<dbReference type="InterPro" id="IPR039422">
    <property type="entry name" value="MarR/SlyA-like"/>
</dbReference>
<dbReference type="AlphaFoldDB" id="A0A940Y5D2"/>
<dbReference type="Proteomes" id="UP000676246">
    <property type="component" value="Unassembled WGS sequence"/>
</dbReference>
<keyword evidence="3" id="KW-1185">Reference proteome</keyword>
<dbReference type="PROSITE" id="PS50995">
    <property type="entry name" value="HTH_MARR_2"/>
    <property type="match status" value="1"/>
</dbReference>
<dbReference type="GO" id="GO:0045892">
    <property type="term" value="P:negative regulation of DNA-templated transcription"/>
    <property type="evidence" value="ECO:0007669"/>
    <property type="project" value="InterPro"/>
</dbReference>
<dbReference type="Pfam" id="PF12802">
    <property type="entry name" value="MarR_2"/>
    <property type="match status" value="1"/>
</dbReference>
<dbReference type="EMBL" id="JAGQDD010000004">
    <property type="protein sequence ID" value="MBQ0930504.1"/>
    <property type="molecule type" value="Genomic_DNA"/>
</dbReference>
<dbReference type="GO" id="GO:0003677">
    <property type="term" value="F:DNA binding"/>
    <property type="evidence" value="ECO:0007669"/>
    <property type="project" value="InterPro"/>
</dbReference>
<dbReference type="Gene3D" id="1.10.10.10">
    <property type="entry name" value="Winged helix-like DNA-binding domain superfamily/Winged helix DNA-binding domain"/>
    <property type="match status" value="1"/>
</dbReference>
<comment type="caution">
    <text evidence="2">The sequence shown here is derived from an EMBL/GenBank/DDBJ whole genome shotgun (WGS) entry which is preliminary data.</text>
</comment>
<accession>A0A940Y5D2</accession>
<dbReference type="InterPro" id="IPR036388">
    <property type="entry name" value="WH-like_DNA-bd_sf"/>
</dbReference>
<dbReference type="PANTHER" id="PTHR33164">
    <property type="entry name" value="TRANSCRIPTIONAL REGULATOR, MARR FAMILY"/>
    <property type="match status" value="1"/>
</dbReference>
<gene>
    <name evidence="2" type="primary">hpaR</name>
    <name evidence="2" type="ORF">KAK03_08390</name>
</gene>
<evidence type="ECO:0000313" key="3">
    <source>
        <dbReference type="Proteomes" id="UP000676246"/>
    </source>
</evidence>
<dbReference type="GO" id="GO:0006950">
    <property type="term" value="P:response to stress"/>
    <property type="evidence" value="ECO:0007669"/>
    <property type="project" value="TreeGrafter"/>
</dbReference>
<proteinExistence type="predicted"/>
<dbReference type="InterPro" id="IPR000835">
    <property type="entry name" value="HTH_MarR-typ"/>
</dbReference>
<evidence type="ECO:0000259" key="1">
    <source>
        <dbReference type="PROSITE" id="PS50995"/>
    </source>
</evidence>
<dbReference type="InterPro" id="IPR012712">
    <property type="entry name" value="HpaR/FarR"/>
</dbReference>
<feature type="domain" description="HTH marR-type" evidence="1">
    <location>
        <begin position="22"/>
        <end position="154"/>
    </location>
</feature>
<dbReference type="GO" id="GO:0003700">
    <property type="term" value="F:DNA-binding transcription factor activity"/>
    <property type="evidence" value="ECO:0007669"/>
    <property type="project" value="InterPro"/>
</dbReference>